<name>U5DA01_AMBTC</name>
<dbReference type="PANTHER" id="PTHR47926">
    <property type="entry name" value="PENTATRICOPEPTIDE REPEAT-CONTAINING PROTEIN"/>
    <property type="match status" value="1"/>
</dbReference>
<dbReference type="AlphaFoldDB" id="U5DA01"/>
<accession>U5DA01</accession>
<evidence type="ECO:0000256" key="2">
    <source>
        <dbReference type="PROSITE-ProRule" id="PRU00708"/>
    </source>
</evidence>
<dbReference type="EMBL" id="KI392384">
    <property type="protein sequence ID" value="ERN17218.1"/>
    <property type="molecule type" value="Genomic_DNA"/>
</dbReference>
<dbReference type="KEGG" id="atr:18445552"/>
<dbReference type="InterPro" id="IPR046848">
    <property type="entry name" value="E_motif"/>
</dbReference>
<evidence type="ECO:0000313" key="3">
    <source>
        <dbReference type="EMBL" id="ERN17218.1"/>
    </source>
</evidence>
<dbReference type="Pfam" id="PF20430">
    <property type="entry name" value="Eplus_motif"/>
    <property type="match status" value="1"/>
</dbReference>
<evidence type="ECO:0000256" key="1">
    <source>
        <dbReference type="ARBA" id="ARBA00022737"/>
    </source>
</evidence>
<feature type="repeat" description="PPR" evidence="2">
    <location>
        <begin position="319"/>
        <end position="353"/>
    </location>
</feature>
<dbReference type="PANTHER" id="PTHR47926:SF452">
    <property type="entry name" value="PENTATRICOPEPTIDE REPEAT-CONTAINING PROTEIN"/>
    <property type="match status" value="1"/>
</dbReference>
<dbReference type="Pfam" id="PF20431">
    <property type="entry name" value="E_motif"/>
    <property type="match status" value="1"/>
</dbReference>
<reference evidence="4" key="1">
    <citation type="journal article" date="2013" name="Science">
        <title>The Amborella genome and the evolution of flowering plants.</title>
        <authorList>
            <consortium name="Amborella Genome Project"/>
        </authorList>
    </citation>
    <scope>NUCLEOTIDE SEQUENCE [LARGE SCALE GENOMIC DNA]</scope>
</reference>
<feature type="repeat" description="PPR" evidence="2">
    <location>
        <begin position="218"/>
        <end position="252"/>
    </location>
</feature>
<dbReference type="GO" id="GO:0003729">
    <property type="term" value="F:mRNA binding"/>
    <property type="evidence" value="ECO:0007669"/>
    <property type="project" value="UniProtKB-ARBA"/>
</dbReference>
<feature type="repeat" description="PPR" evidence="2">
    <location>
        <begin position="187"/>
        <end position="217"/>
    </location>
</feature>
<dbReference type="Proteomes" id="UP000017836">
    <property type="component" value="Unassembled WGS sequence"/>
</dbReference>
<keyword evidence="1" id="KW-0677">Repeat</keyword>
<sequence>MDSAFSLFNCIENRDSVSWNIVIQGCINHDSFMKAVFMFSVMRASGLSSTVPTMVLLFQAYGHLGAIQEATGAHSLMIRTGFSDIVSIQNSLLNVYARAGELQLALRLFDEMDQRDVITWSIIINGHARNHHPGIALCFFKEMHNWGGIKPDGLTIVTVLQACAAMEDTYPLLVLHSYIIKLGFRTDVFVNNTLIDLYSRCGDTQSARRVLDYMPERNNVTWNSIITGLVQNEHYIEALLFFNHMQKDGIEADEVTMVNLLQVIKRFGDSKKCKSIHSVIIRRGLEVNMLLSNSVMDAYAKCGSLELAWRLFTKTNDRDLVSWSTIIANFSDCGRHKEALSLFREMYISQEKPNSVTMLSILDSCASLAALLGGKWAHGLVIRNRLEREVTVSTSLVNMYAKCGDTVMARRVFDSSPNKNVVTWSSMIGAYGMNGHARAALELFKEMESYNMKPNEITYLSVLSACSHGGLVEEGRACFERMGQDPRVKPSVEHYACMVDLLGRAGHLEAAQRVIGKMHNEIKAGPSAWGALLSACRIHGNTELGGEVVQKVIELEPSSSGGYLLASSMYAAANMWSDVAKMRSVVNEKGLRVMGGYSLIQVNLQSHRFIAWDWSHPQSQLIHETLEHLMGEMKWGVDVEFM</sequence>
<dbReference type="OrthoDB" id="185373at2759"/>
<dbReference type="InterPro" id="IPR002885">
    <property type="entry name" value="PPR_rpt"/>
</dbReference>
<dbReference type="InterPro" id="IPR046849">
    <property type="entry name" value="E2_motif"/>
</dbReference>
<feature type="repeat" description="PPR" evidence="2">
    <location>
        <begin position="15"/>
        <end position="49"/>
    </location>
</feature>
<dbReference type="eggNOG" id="KOG4197">
    <property type="taxonomic scope" value="Eukaryota"/>
</dbReference>
<dbReference type="NCBIfam" id="TIGR00756">
    <property type="entry name" value="PPR"/>
    <property type="match status" value="6"/>
</dbReference>
<dbReference type="Gene3D" id="1.25.40.10">
    <property type="entry name" value="Tetratricopeptide repeat domain"/>
    <property type="match status" value="5"/>
</dbReference>
<dbReference type="Gramene" id="ERN17218">
    <property type="protein sequence ID" value="ERN17218"/>
    <property type="gene ID" value="AMTR_s00044p00169670"/>
</dbReference>
<dbReference type="FunFam" id="1.25.40.10:FF:000227">
    <property type="entry name" value="Pentatricopeptide repeat-containing protein At3g13880"/>
    <property type="match status" value="1"/>
</dbReference>
<dbReference type="GO" id="GO:0003723">
    <property type="term" value="F:RNA binding"/>
    <property type="evidence" value="ECO:0000318"/>
    <property type="project" value="GO_Central"/>
</dbReference>
<dbReference type="InterPro" id="IPR046960">
    <property type="entry name" value="PPR_At4g14850-like_plant"/>
</dbReference>
<feature type="repeat" description="PPR" evidence="2">
    <location>
        <begin position="85"/>
        <end position="119"/>
    </location>
</feature>
<protein>
    <recommendedName>
        <fullName evidence="5">Pentatricopeptide repeat-containing protein</fullName>
    </recommendedName>
</protein>
<dbReference type="OMA" id="DETTCRN"/>
<dbReference type="PROSITE" id="PS51375">
    <property type="entry name" value="PPR"/>
    <property type="match status" value="6"/>
</dbReference>
<dbReference type="InterPro" id="IPR011990">
    <property type="entry name" value="TPR-like_helical_dom_sf"/>
</dbReference>
<gene>
    <name evidence="3" type="ORF">AMTR_s00044p00169670</name>
</gene>
<organism evidence="3 4">
    <name type="scientific">Amborella trichopoda</name>
    <dbReference type="NCBI Taxonomy" id="13333"/>
    <lineage>
        <taxon>Eukaryota</taxon>
        <taxon>Viridiplantae</taxon>
        <taxon>Streptophyta</taxon>
        <taxon>Embryophyta</taxon>
        <taxon>Tracheophyta</taxon>
        <taxon>Spermatophyta</taxon>
        <taxon>Magnoliopsida</taxon>
        <taxon>Amborellales</taxon>
        <taxon>Amborellaceae</taxon>
        <taxon>Amborella</taxon>
    </lineage>
</organism>
<keyword evidence="4" id="KW-1185">Reference proteome</keyword>
<evidence type="ECO:0000313" key="4">
    <source>
        <dbReference type="Proteomes" id="UP000017836"/>
    </source>
</evidence>
<feature type="repeat" description="PPR" evidence="2">
    <location>
        <begin position="420"/>
        <end position="454"/>
    </location>
</feature>
<dbReference type="HOGENOM" id="CLU_002706_15_1_1"/>
<dbReference type="GO" id="GO:0009451">
    <property type="term" value="P:RNA modification"/>
    <property type="evidence" value="ECO:0000318"/>
    <property type="project" value="GO_Central"/>
</dbReference>
<dbReference type="FunFam" id="1.25.40.10:FF:000073">
    <property type="entry name" value="Pentatricopeptide repeat-containing protein chloroplastic"/>
    <property type="match status" value="1"/>
</dbReference>
<evidence type="ECO:0008006" key="5">
    <source>
        <dbReference type="Google" id="ProtNLM"/>
    </source>
</evidence>
<dbReference type="Pfam" id="PF13041">
    <property type="entry name" value="PPR_2"/>
    <property type="match status" value="4"/>
</dbReference>
<dbReference type="FunFam" id="1.25.40.10:FF:000090">
    <property type="entry name" value="Pentatricopeptide repeat-containing protein, chloroplastic"/>
    <property type="match status" value="1"/>
</dbReference>
<dbReference type="Pfam" id="PF01535">
    <property type="entry name" value="PPR"/>
    <property type="match status" value="4"/>
</dbReference>
<proteinExistence type="predicted"/>